<feature type="compositionally biased region" description="Polar residues" evidence="1">
    <location>
        <begin position="484"/>
        <end position="496"/>
    </location>
</feature>
<evidence type="ECO:0000313" key="2">
    <source>
        <dbReference type="EMBL" id="VVT58158.1"/>
    </source>
</evidence>
<dbReference type="Proteomes" id="UP000398389">
    <property type="component" value="Unassembled WGS sequence"/>
</dbReference>
<feature type="compositionally biased region" description="Low complexity" evidence="1">
    <location>
        <begin position="616"/>
        <end position="632"/>
    </location>
</feature>
<gene>
    <name evidence="2" type="ORF">SAPINGB_P006066</name>
</gene>
<dbReference type="RefSeq" id="XP_031856671.1">
    <property type="nucleotide sequence ID" value="XM_032000780.1"/>
</dbReference>
<feature type="compositionally biased region" description="Basic and acidic residues" evidence="1">
    <location>
        <begin position="636"/>
        <end position="646"/>
    </location>
</feature>
<feature type="compositionally biased region" description="Low complexity" evidence="1">
    <location>
        <begin position="437"/>
        <end position="461"/>
    </location>
</feature>
<sequence>MSENSRGEISKDISVSILSALNASKKGKSSSKKILSLQKQVQGLKNVVEGLLSLLKSQAEETVFFLSSDLGKNGPPSKDIIHLLSSNYQVKQKVSILLTELKSSQMEEAEDDDKDDDEDDDIKGIRSSVIQDINEKAAETKLQEKVASVLAAGLNGSTESSFTAPSDTTVRFQSSPKINRAAIPQQEHPIVPQSPITPQPPMVSLPSENSQTSFVFQQPNSRIANPQVVANPSPVSQSASSQLDEHPQASSTPQHSIVNSSPAVTDSPVVSKPPLSSTPIELYQSLPNSQSPLIVQSPVVSQVNSVDVPAPAETHVRTQPKPQPVPKTSPISRNWIRPSQIKTRSQAHALAQAQAKVQTEVNTQTQTQVQVSENEQTEGVSESSNEKIPVEPDADAVLEVPSTSESPKNNEPPELQIKPLDSTKAHSQTPVSTAPHRSQIQSSSRLLSTASASASSTVSPPALSPGPSRTTRNSTKVREFSAKLAQSQDQVGTSQDIMPAPAEFIVVNSSTSQSISNGTANQENLTPAPPINSSQESSRKTENGSSTSKQQQPSSSVTLQHDLPLPVTQSRLIKNSISFSPANAANLKPTQNDTIKKLMMRREASLFADILPPPTFTSSSSSSKPKSLTISLRTTRASERKQESKANDSSLEIIDNEDSAFQNADPPIKKDNDMPASGSKRTLEEVSVEDGTDSDITITSVDSTISTRLKRPRKSHVPNTGADLKNTEDNSVLPDSAPIMDPECRYYRLPSDEYTTYNQLGNKQFRNGYLRNHYGNIILFQELGQIALKKKLLIGVGNQKLSPYKNDTGNNKLNSLLNNLMLLRTYLQNCIRTATEVANKKIEEIQKNHGNLSDSNMKIICSQEIPMLELMQIDTKKLNIDGELLSEGLYRVMRTRAHDIEYCVCNRVIGYCTSLCPCYKSLGGCRAPQCESIDSPNDFCPSNRRHPLYK</sequence>
<feature type="region of interest" description="Disordered" evidence="1">
    <location>
        <begin position="310"/>
        <end position="345"/>
    </location>
</feature>
<evidence type="ECO:0000256" key="1">
    <source>
        <dbReference type="SAM" id="MobiDB-lite"/>
    </source>
</evidence>
<feature type="region of interest" description="Disordered" evidence="1">
    <location>
        <begin position="183"/>
        <end position="282"/>
    </location>
</feature>
<feature type="region of interest" description="Disordered" evidence="1">
    <location>
        <begin position="614"/>
        <end position="691"/>
    </location>
</feature>
<reference evidence="2 3" key="1">
    <citation type="submission" date="2019-09" db="EMBL/GenBank/DDBJ databases">
        <authorList>
            <person name="Brejova B."/>
        </authorList>
    </citation>
    <scope>NUCLEOTIDE SEQUENCE [LARGE SCALE GENOMIC DNA]</scope>
</reference>
<feature type="region of interest" description="Disordered" evidence="1">
    <location>
        <begin position="513"/>
        <end position="562"/>
    </location>
</feature>
<accession>A0A5E8C886</accession>
<evidence type="ECO:0000313" key="3">
    <source>
        <dbReference type="Proteomes" id="UP000398389"/>
    </source>
</evidence>
<dbReference type="EMBL" id="CABVLU010000005">
    <property type="protein sequence ID" value="VVT58158.1"/>
    <property type="molecule type" value="Genomic_DNA"/>
</dbReference>
<feature type="compositionally biased region" description="Polar residues" evidence="1">
    <location>
        <begin position="206"/>
        <end position="264"/>
    </location>
</feature>
<feature type="compositionally biased region" description="Polar residues" evidence="1">
    <location>
        <begin position="425"/>
        <end position="436"/>
    </location>
</feature>
<name>A0A5E8C886_9ASCO</name>
<keyword evidence="3" id="KW-1185">Reference proteome</keyword>
<feature type="compositionally biased region" description="Low complexity" evidence="1">
    <location>
        <begin position="545"/>
        <end position="556"/>
    </location>
</feature>
<dbReference type="GeneID" id="43584880"/>
<feature type="region of interest" description="Disordered" evidence="1">
    <location>
        <begin position="364"/>
        <end position="497"/>
    </location>
</feature>
<feature type="region of interest" description="Disordered" evidence="1">
    <location>
        <begin position="709"/>
        <end position="737"/>
    </location>
</feature>
<proteinExistence type="predicted"/>
<feature type="compositionally biased region" description="Low complexity" evidence="1">
    <location>
        <begin position="364"/>
        <end position="378"/>
    </location>
</feature>
<organism evidence="2 3">
    <name type="scientific">Magnusiomyces paraingens</name>
    <dbReference type="NCBI Taxonomy" id="2606893"/>
    <lineage>
        <taxon>Eukaryota</taxon>
        <taxon>Fungi</taxon>
        <taxon>Dikarya</taxon>
        <taxon>Ascomycota</taxon>
        <taxon>Saccharomycotina</taxon>
        <taxon>Dipodascomycetes</taxon>
        <taxon>Dipodascales</taxon>
        <taxon>Dipodascaceae</taxon>
        <taxon>Magnusiomyces</taxon>
    </lineage>
</organism>
<feature type="compositionally biased region" description="Polar residues" evidence="1">
    <location>
        <begin position="513"/>
        <end position="536"/>
    </location>
</feature>
<dbReference type="AlphaFoldDB" id="A0A5E8C886"/>
<protein>
    <submittedName>
        <fullName evidence="2">Uncharacterized protein</fullName>
    </submittedName>
</protein>